<dbReference type="InterPro" id="IPR050267">
    <property type="entry name" value="Anti-sigma-factor_SerPK"/>
</dbReference>
<dbReference type="EMBL" id="CP108195">
    <property type="protein sequence ID" value="WTS16735.1"/>
    <property type="molecule type" value="Genomic_DNA"/>
</dbReference>
<keyword evidence="1" id="KW-0723">Serine/threonine-protein kinase</keyword>
<evidence type="ECO:0000256" key="1">
    <source>
        <dbReference type="ARBA" id="ARBA00022527"/>
    </source>
</evidence>
<keyword evidence="3" id="KW-0067">ATP-binding</keyword>
<organism evidence="3">
    <name type="scientific">Streptomyces sp. NBC_00119</name>
    <dbReference type="NCBI Taxonomy" id="2975659"/>
    <lineage>
        <taxon>Bacteria</taxon>
        <taxon>Bacillati</taxon>
        <taxon>Actinomycetota</taxon>
        <taxon>Actinomycetes</taxon>
        <taxon>Kitasatosporales</taxon>
        <taxon>Streptomycetaceae</taxon>
        <taxon>Streptomyces</taxon>
    </lineage>
</organism>
<dbReference type="GO" id="GO:0005524">
    <property type="term" value="F:ATP binding"/>
    <property type="evidence" value="ECO:0007669"/>
    <property type="project" value="UniProtKB-KW"/>
</dbReference>
<dbReference type="CDD" id="cd16936">
    <property type="entry name" value="HATPase_RsbW-like"/>
    <property type="match status" value="1"/>
</dbReference>
<dbReference type="AlphaFoldDB" id="A0AAU1UIR7"/>
<dbReference type="SUPFAM" id="SSF55874">
    <property type="entry name" value="ATPase domain of HSP90 chaperone/DNA topoisomerase II/histidine kinase"/>
    <property type="match status" value="1"/>
</dbReference>
<keyword evidence="3" id="KW-0547">Nucleotide-binding</keyword>
<dbReference type="GO" id="GO:0004674">
    <property type="term" value="F:protein serine/threonine kinase activity"/>
    <property type="evidence" value="ECO:0007669"/>
    <property type="project" value="UniProtKB-KW"/>
</dbReference>
<dbReference type="PANTHER" id="PTHR35526">
    <property type="entry name" value="ANTI-SIGMA-F FACTOR RSBW-RELATED"/>
    <property type="match status" value="1"/>
</dbReference>
<feature type="domain" description="Histidine kinase/HSP90-like ATPase" evidence="2">
    <location>
        <begin position="19"/>
        <end position="124"/>
    </location>
</feature>
<evidence type="ECO:0000313" key="3">
    <source>
        <dbReference type="EMBL" id="WTS16735.1"/>
    </source>
</evidence>
<keyword evidence="1" id="KW-0418">Kinase</keyword>
<reference evidence="3" key="1">
    <citation type="submission" date="2022-10" db="EMBL/GenBank/DDBJ databases">
        <title>The complete genomes of actinobacterial strains from the NBC collection.</title>
        <authorList>
            <person name="Joergensen T.S."/>
            <person name="Alvarez Arevalo M."/>
            <person name="Sterndorff E.B."/>
            <person name="Faurdal D."/>
            <person name="Vuksanovic O."/>
            <person name="Mourched A.-S."/>
            <person name="Charusanti P."/>
            <person name="Shaw S."/>
            <person name="Blin K."/>
            <person name="Weber T."/>
        </authorList>
    </citation>
    <scope>NUCLEOTIDE SEQUENCE</scope>
    <source>
        <strain evidence="3">NBC_00119</strain>
    </source>
</reference>
<dbReference type="InterPro" id="IPR036890">
    <property type="entry name" value="HATPase_C_sf"/>
</dbReference>
<protein>
    <submittedName>
        <fullName evidence="3">ATP-binding protein</fullName>
    </submittedName>
</protein>
<dbReference type="InterPro" id="IPR003594">
    <property type="entry name" value="HATPase_dom"/>
</dbReference>
<gene>
    <name evidence="3" type="ORF">OHU69_40180</name>
</gene>
<dbReference type="Gene3D" id="3.30.565.10">
    <property type="entry name" value="Histidine kinase-like ATPase, C-terminal domain"/>
    <property type="match status" value="1"/>
</dbReference>
<dbReference type="PANTHER" id="PTHR35526:SF3">
    <property type="entry name" value="ANTI-SIGMA-F FACTOR RSBW"/>
    <property type="match status" value="1"/>
</dbReference>
<dbReference type="Pfam" id="PF13581">
    <property type="entry name" value="HATPase_c_2"/>
    <property type="match status" value="1"/>
</dbReference>
<evidence type="ECO:0000259" key="2">
    <source>
        <dbReference type="Pfam" id="PF13581"/>
    </source>
</evidence>
<proteinExistence type="predicted"/>
<sequence>MATHTAPEIQEMGCHDARAEVRAVVETACRLRSGQARRFREDALLVAGELTSNAILHGGGLTRFDARIEDGAQLVQVSDHSMTAPHLVRHNPGMPGGFGWMITQRLASHVSVDIQPDGKTITAVLALP</sequence>
<name>A0AAU1UIR7_9ACTN</name>
<accession>A0AAU1UIR7</accession>
<keyword evidence="1" id="KW-0808">Transferase</keyword>